<keyword evidence="5" id="KW-1185">Reference proteome</keyword>
<dbReference type="GeneID" id="111106908"/>
<protein>
    <submittedName>
        <fullName evidence="6">Uncharacterized protein LOC111106908</fullName>
    </submittedName>
</protein>
<feature type="transmembrane region" description="Helical" evidence="2">
    <location>
        <begin position="377"/>
        <end position="401"/>
    </location>
</feature>
<feature type="chain" id="PRO_5034940851" evidence="3">
    <location>
        <begin position="26"/>
        <end position="550"/>
    </location>
</feature>
<accession>A0A8B8B257</accession>
<dbReference type="InterPro" id="IPR002889">
    <property type="entry name" value="WSC_carb-bd"/>
</dbReference>
<evidence type="ECO:0000313" key="5">
    <source>
        <dbReference type="Proteomes" id="UP000694844"/>
    </source>
</evidence>
<feature type="region of interest" description="Disordered" evidence="1">
    <location>
        <begin position="410"/>
        <end position="529"/>
    </location>
</feature>
<feature type="compositionally biased region" description="Polar residues" evidence="1">
    <location>
        <begin position="446"/>
        <end position="460"/>
    </location>
</feature>
<evidence type="ECO:0000313" key="6">
    <source>
        <dbReference type="RefSeq" id="XP_022297497.1"/>
    </source>
</evidence>
<proteinExistence type="predicted"/>
<gene>
    <name evidence="6" type="primary">LOC111106908</name>
</gene>
<name>A0A8B8B257_CRAVI</name>
<feature type="compositionally biased region" description="Basic and acidic residues" evidence="1">
    <location>
        <begin position="467"/>
        <end position="478"/>
    </location>
</feature>
<organism evidence="5 6">
    <name type="scientific">Crassostrea virginica</name>
    <name type="common">Eastern oyster</name>
    <dbReference type="NCBI Taxonomy" id="6565"/>
    <lineage>
        <taxon>Eukaryota</taxon>
        <taxon>Metazoa</taxon>
        <taxon>Spiralia</taxon>
        <taxon>Lophotrochozoa</taxon>
        <taxon>Mollusca</taxon>
        <taxon>Bivalvia</taxon>
        <taxon>Autobranchia</taxon>
        <taxon>Pteriomorphia</taxon>
        <taxon>Ostreida</taxon>
        <taxon>Ostreoidea</taxon>
        <taxon>Ostreidae</taxon>
        <taxon>Crassostrea</taxon>
    </lineage>
</organism>
<reference evidence="6" key="1">
    <citation type="submission" date="2025-08" db="UniProtKB">
        <authorList>
            <consortium name="RefSeq"/>
        </authorList>
    </citation>
    <scope>IDENTIFICATION</scope>
    <source>
        <tissue evidence="6">Whole sample</tissue>
    </source>
</reference>
<sequence>MNNLCKLWTFLFCVLILTLITESSTLNWFEAQKLCRERGGLTIKRNESDQSYWTGIYRRITPWIKIKGCFNDSFLANISTELYINVSMREKSVGICQEICQRKFTTVFAVKGSECVCIKSVRRTFWGASADPSNCNLKCQNTNNIYKKECGGNSSYNVFEFISDVEDVNKGCMSLQCNENDKRFIPEPCSAQLRTVCHFQVGSSSGFAGWIDAMKHCKSANKSSYLFGDINLHNAAAACNQIFKIPNYFGQMWIGVAGQTYYNKDDGLEFGEKEKQSFIKCQTCNQTKCEYRKCDETINNTVFCARQNVIAETSSPSSVMVTTFVVTKTSPNKPMTSTSNYITGYTTDTTDHKIVDEDVSASATELAIGADDSSSDIVIIITAIAVLAVLTLSAVVLIFYIRRKRLRHSEATKETPTEISSNKTVREEERKSSNNPYFVLEKDSHGISSRSQVTTESPYNDTEEGEYDHLRDIRSRKDEEEDTYQHASVGIPDDVSDYDTMANSAVNKTPDEEGTYDHAHPMTNRNSDYGYNLTTHASLNDNPYDIAERK</sequence>
<dbReference type="Proteomes" id="UP000694844">
    <property type="component" value="Chromosome 8"/>
</dbReference>
<dbReference type="KEGG" id="cvn:111106908"/>
<keyword evidence="3" id="KW-0732">Signal</keyword>
<evidence type="ECO:0000259" key="4">
    <source>
        <dbReference type="PROSITE" id="PS51212"/>
    </source>
</evidence>
<dbReference type="AlphaFoldDB" id="A0A8B8B257"/>
<keyword evidence="2" id="KW-0472">Membrane</keyword>
<dbReference type="OrthoDB" id="6156215at2759"/>
<keyword evidence="2" id="KW-1133">Transmembrane helix</keyword>
<evidence type="ECO:0000256" key="2">
    <source>
        <dbReference type="SAM" id="Phobius"/>
    </source>
</evidence>
<keyword evidence="2" id="KW-0812">Transmembrane</keyword>
<dbReference type="RefSeq" id="XP_022297497.1">
    <property type="nucleotide sequence ID" value="XM_022441789.1"/>
</dbReference>
<feature type="compositionally biased region" description="Basic and acidic residues" evidence="1">
    <location>
        <begin position="509"/>
        <end position="520"/>
    </location>
</feature>
<dbReference type="PROSITE" id="PS51212">
    <property type="entry name" value="WSC"/>
    <property type="match status" value="1"/>
</dbReference>
<feature type="signal peptide" evidence="3">
    <location>
        <begin position="1"/>
        <end position="25"/>
    </location>
</feature>
<feature type="domain" description="WSC" evidence="4">
    <location>
        <begin position="63"/>
        <end position="162"/>
    </location>
</feature>
<evidence type="ECO:0000256" key="1">
    <source>
        <dbReference type="SAM" id="MobiDB-lite"/>
    </source>
</evidence>
<evidence type="ECO:0000256" key="3">
    <source>
        <dbReference type="SAM" id="SignalP"/>
    </source>
</evidence>